<feature type="transmembrane region" description="Helical" evidence="1">
    <location>
        <begin position="7"/>
        <end position="27"/>
    </location>
</feature>
<evidence type="ECO:0000256" key="1">
    <source>
        <dbReference type="SAM" id="Phobius"/>
    </source>
</evidence>
<accession>A0ABQ4BWA6</accession>
<keyword evidence="3" id="KW-1185">Reference proteome</keyword>
<feature type="transmembrane region" description="Helical" evidence="1">
    <location>
        <begin position="87"/>
        <end position="106"/>
    </location>
</feature>
<evidence type="ECO:0000313" key="3">
    <source>
        <dbReference type="Proteomes" id="UP000624325"/>
    </source>
</evidence>
<sequence length="132" mass="13573">MKLTPRFALDMVYLVGGVFLLVAAMTYTSGTAGWLAFGVGTAVTAAAALTAIRATQPAVKVGHGLVALAGLWTLVAALTFTGATQTWLVFANAALLGLLAIADLVGHEVTTERVVHELVVKNAPQEQPMAAA</sequence>
<evidence type="ECO:0000313" key="2">
    <source>
        <dbReference type="EMBL" id="GIF54818.1"/>
    </source>
</evidence>
<evidence type="ECO:0008006" key="4">
    <source>
        <dbReference type="Google" id="ProtNLM"/>
    </source>
</evidence>
<dbReference type="EMBL" id="BONC01000004">
    <property type="protein sequence ID" value="GIF54818.1"/>
    <property type="molecule type" value="Genomic_DNA"/>
</dbReference>
<dbReference type="Proteomes" id="UP000624325">
    <property type="component" value="Unassembled WGS sequence"/>
</dbReference>
<organism evidence="2 3">
    <name type="scientific">Asanoa iriomotensis</name>
    <dbReference type="NCBI Taxonomy" id="234613"/>
    <lineage>
        <taxon>Bacteria</taxon>
        <taxon>Bacillati</taxon>
        <taxon>Actinomycetota</taxon>
        <taxon>Actinomycetes</taxon>
        <taxon>Micromonosporales</taxon>
        <taxon>Micromonosporaceae</taxon>
        <taxon>Asanoa</taxon>
    </lineage>
</organism>
<dbReference type="RefSeq" id="WP_203700520.1">
    <property type="nucleotide sequence ID" value="NZ_BAAALU010000013.1"/>
</dbReference>
<comment type="caution">
    <text evidence="2">The sequence shown here is derived from an EMBL/GenBank/DDBJ whole genome shotgun (WGS) entry which is preliminary data.</text>
</comment>
<name>A0ABQ4BWA6_9ACTN</name>
<feature type="transmembrane region" description="Helical" evidence="1">
    <location>
        <begin position="64"/>
        <end position="81"/>
    </location>
</feature>
<keyword evidence="1" id="KW-0812">Transmembrane</keyword>
<keyword evidence="1" id="KW-0472">Membrane</keyword>
<feature type="transmembrane region" description="Helical" evidence="1">
    <location>
        <begin position="33"/>
        <end position="52"/>
    </location>
</feature>
<keyword evidence="1" id="KW-1133">Transmembrane helix</keyword>
<gene>
    <name evidence="2" type="ORF">Air01nite_09130</name>
</gene>
<reference evidence="2 3" key="1">
    <citation type="submission" date="2021-01" db="EMBL/GenBank/DDBJ databases">
        <title>Whole genome shotgun sequence of Asanoa iriomotensis NBRC 100142.</title>
        <authorList>
            <person name="Komaki H."/>
            <person name="Tamura T."/>
        </authorList>
    </citation>
    <scope>NUCLEOTIDE SEQUENCE [LARGE SCALE GENOMIC DNA]</scope>
    <source>
        <strain evidence="2 3">NBRC 100142</strain>
    </source>
</reference>
<protein>
    <recommendedName>
        <fullName evidence="4">SPW repeat-containing protein</fullName>
    </recommendedName>
</protein>
<proteinExistence type="predicted"/>